<dbReference type="Gene3D" id="1.10.4080.10">
    <property type="entry name" value="ADP-ribosylation/Crystallin J1"/>
    <property type="match status" value="1"/>
</dbReference>
<dbReference type="EMBL" id="LHYI01000045">
    <property type="protein sequence ID" value="KXB07887.1"/>
    <property type="molecule type" value="Genomic_DNA"/>
</dbReference>
<dbReference type="SUPFAM" id="SSF101478">
    <property type="entry name" value="ADP-ribosylglycohydrolase"/>
    <property type="match status" value="1"/>
</dbReference>
<dbReference type="InterPro" id="IPR036705">
    <property type="entry name" value="Ribosyl_crysJ1_sf"/>
</dbReference>
<keyword evidence="2" id="KW-1185">Reference proteome</keyword>
<organism evidence="1 2">
    <name type="scientific">candidate division MSBL1 archaeon SCGC-AAA382M17</name>
    <dbReference type="NCBI Taxonomy" id="1698284"/>
    <lineage>
        <taxon>Archaea</taxon>
        <taxon>Methanobacteriati</taxon>
        <taxon>Methanobacteriota</taxon>
        <taxon>candidate division MSBL1</taxon>
    </lineage>
</organism>
<dbReference type="Proteomes" id="UP000070633">
    <property type="component" value="Unassembled WGS sequence"/>
</dbReference>
<evidence type="ECO:0008006" key="3">
    <source>
        <dbReference type="Google" id="ProtNLM"/>
    </source>
</evidence>
<sequence length="294" mass="32921">MTQPFDRILLNYAKWGIPGHDLPVTKYGTPFDLGEHIHLTARTFQAVPCINAGDPENAIADMNELGKLYYEDPNDDAFAWGSVYNAAMSLAMVPGATVKSVIEDALEFASPEIEKEIRFALAITDKYDNPMNRDMWQELTDMYADPDSPYYAFDRIEKYRLSSIYENVTYAIALFKATRGNVKQSVIIATNRGRDTDCTAASAGALAGALTGTSTIPKDWMKTLQSGIENNPYTNSHMSNKAIADGIYRALQNKVRRMREEVKKKQARESGQLTGQDAKKNAYVKLMQKYNVIE</sequence>
<dbReference type="InterPro" id="IPR005502">
    <property type="entry name" value="Ribosyl_crysJ1"/>
</dbReference>
<accession>A0ABR5TJ97</accession>
<gene>
    <name evidence="1" type="ORF">AKJ55_01750</name>
</gene>
<proteinExistence type="predicted"/>
<reference evidence="1 2" key="1">
    <citation type="journal article" date="2016" name="Sci. Rep.">
        <title>Metabolic traits of an uncultured archaeal lineage -MSBL1- from brine pools of the Red Sea.</title>
        <authorList>
            <person name="Mwirichia R."/>
            <person name="Alam I."/>
            <person name="Rashid M."/>
            <person name="Vinu M."/>
            <person name="Ba-Alawi W."/>
            <person name="Anthony Kamau A."/>
            <person name="Kamanda Ngugi D."/>
            <person name="Goker M."/>
            <person name="Klenk H.P."/>
            <person name="Bajic V."/>
            <person name="Stingl U."/>
        </authorList>
    </citation>
    <scope>NUCLEOTIDE SEQUENCE [LARGE SCALE GENOMIC DNA]</scope>
    <source>
        <strain evidence="1">SCGC-AAA382M17</strain>
    </source>
</reference>
<name>A0ABR5TJ97_9EURY</name>
<dbReference type="Pfam" id="PF03747">
    <property type="entry name" value="ADP_ribosyl_GH"/>
    <property type="match status" value="1"/>
</dbReference>
<comment type="caution">
    <text evidence="1">The sequence shown here is derived from an EMBL/GenBank/DDBJ whole genome shotgun (WGS) entry which is preliminary data.</text>
</comment>
<evidence type="ECO:0000313" key="2">
    <source>
        <dbReference type="Proteomes" id="UP000070633"/>
    </source>
</evidence>
<protein>
    <recommendedName>
        <fullName evidence="3">ADP-ribosylglycohydrolase</fullName>
    </recommendedName>
</protein>
<evidence type="ECO:0000313" key="1">
    <source>
        <dbReference type="EMBL" id="KXB07887.1"/>
    </source>
</evidence>